<name>A0A011UKA6_RUMAL</name>
<evidence type="ECO:0000313" key="4">
    <source>
        <dbReference type="Proteomes" id="UP000021369"/>
    </source>
</evidence>
<protein>
    <recommendedName>
        <fullName evidence="1">HipA N-terminal subdomain 1 domain-containing protein</fullName>
    </recommendedName>
</protein>
<dbReference type="RefSeq" id="WP_024858829.1">
    <property type="nucleotide sequence ID" value="NZ_JEOB01000001.1"/>
</dbReference>
<dbReference type="AlphaFoldDB" id="A0A011UKA6"/>
<dbReference type="EMBL" id="JEOB01000004">
    <property type="protein sequence ID" value="EXM38690.1"/>
    <property type="molecule type" value="Genomic_DNA"/>
</dbReference>
<dbReference type="Pfam" id="PF13657">
    <property type="entry name" value="Couple_hipA"/>
    <property type="match status" value="1"/>
</dbReference>
<keyword evidence="4" id="KW-1185">Reference proteome</keyword>
<dbReference type="EMBL" id="JEOB01000001">
    <property type="protein sequence ID" value="EXM41044.1"/>
    <property type="molecule type" value="Genomic_DNA"/>
</dbReference>
<feature type="domain" description="HipA N-terminal subdomain 1" evidence="1">
    <location>
        <begin position="6"/>
        <end position="84"/>
    </location>
</feature>
<accession>A0A011UKA6</accession>
<dbReference type="InterPro" id="IPR017508">
    <property type="entry name" value="HipA_N1"/>
</dbReference>
<dbReference type="Proteomes" id="UP000021369">
    <property type="component" value="Unassembled WGS sequence"/>
</dbReference>
<evidence type="ECO:0000313" key="2">
    <source>
        <dbReference type="EMBL" id="EXM38690.1"/>
    </source>
</evidence>
<evidence type="ECO:0000259" key="1">
    <source>
        <dbReference type="Pfam" id="PF13657"/>
    </source>
</evidence>
<sequence>MIETAEVYLWGTRIGFVHQGVDDVSASFEYDKKFLTSGIELSPFKMPLSNRVYSFPELSHVEAFHGIPGLLADSLPDKFGNAVIDK</sequence>
<reference evidence="3 4" key="1">
    <citation type="submission" date="2013-06" db="EMBL/GenBank/DDBJ databases">
        <title>Rumen cellulosomics: divergent fiber-degrading strategies revealed by comparative genome-wide analysis of six Ruminococcal strains.</title>
        <authorList>
            <person name="Dassa B."/>
            <person name="Borovok I."/>
            <person name="Lamed R."/>
            <person name="Flint H."/>
            <person name="Yeoman C.J."/>
            <person name="White B."/>
            <person name="Bayer E.A."/>
        </authorList>
    </citation>
    <scope>NUCLEOTIDE SEQUENCE [LARGE SCALE GENOMIC DNA]</scope>
    <source>
        <strain evidence="3 4">SY3</strain>
    </source>
</reference>
<organism evidence="3 4">
    <name type="scientific">Ruminococcus albus SY3</name>
    <dbReference type="NCBI Taxonomy" id="1341156"/>
    <lineage>
        <taxon>Bacteria</taxon>
        <taxon>Bacillati</taxon>
        <taxon>Bacillota</taxon>
        <taxon>Clostridia</taxon>
        <taxon>Eubacteriales</taxon>
        <taxon>Oscillospiraceae</taxon>
        <taxon>Ruminococcus</taxon>
    </lineage>
</organism>
<comment type="caution">
    <text evidence="3">The sequence shown here is derived from an EMBL/GenBank/DDBJ whole genome shotgun (WGS) entry which is preliminary data.</text>
</comment>
<gene>
    <name evidence="3" type="ORF">RASY3_03115</name>
    <name evidence="2" type="ORF">RASY3_18380</name>
</gene>
<dbReference type="PATRIC" id="fig|1341156.4.peg.3263"/>
<evidence type="ECO:0000313" key="3">
    <source>
        <dbReference type="EMBL" id="EXM41044.1"/>
    </source>
</evidence>
<proteinExistence type="predicted"/>